<feature type="domain" description="SPATA31-like" evidence="9">
    <location>
        <begin position="68"/>
        <end position="146"/>
    </location>
</feature>
<organism evidence="10 11">
    <name type="scientific">Bos mutus</name>
    <name type="common">wild yak</name>
    <dbReference type="NCBI Taxonomy" id="72004"/>
    <lineage>
        <taxon>Eukaryota</taxon>
        <taxon>Metazoa</taxon>
        <taxon>Chordata</taxon>
        <taxon>Craniata</taxon>
        <taxon>Vertebrata</taxon>
        <taxon>Euteleostomi</taxon>
        <taxon>Mammalia</taxon>
        <taxon>Eutheria</taxon>
        <taxon>Laurasiatheria</taxon>
        <taxon>Artiodactyla</taxon>
        <taxon>Ruminantia</taxon>
        <taxon>Pecora</taxon>
        <taxon>Bovidae</taxon>
        <taxon>Bovinae</taxon>
        <taxon>Bos</taxon>
    </lineage>
</organism>
<feature type="region of interest" description="Disordered" evidence="6">
    <location>
        <begin position="477"/>
        <end position="504"/>
    </location>
</feature>
<dbReference type="Proteomes" id="UP000011080">
    <property type="component" value="Unassembled WGS sequence"/>
</dbReference>
<feature type="non-terminal residue" evidence="10">
    <location>
        <position position="1350"/>
    </location>
</feature>
<feature type="compositionally biased region" description="Basic residues" evidence="6">
    <location>
        <begin position="67"/>
        <end position="76"/>
    </location>
</feature>
<dbReference type="InterPro" id="IPR039509">
    <property type="entry name" value="SPATA31"/>
</dbReference>
<evidence type="ECO:0000256" key="2">
    <source>
        <dbReference type="ARBA" id="ARBA00022692"/>
    </source>
</evidence>
<accession>L8I8W5</accession>
<comment type="similarity">
    <text evidence="5">Belongs to the SPATA31 family.</text>
</comment>
<evidence type="ECO:0000256" key="1">
    <source>
        <dbReference type="ARBA" id="ARBA00004167"/>
    </source>
</evidence>
<protein>
    <recommendedName>
        <fullName evidence="12">Spermatogenesis-associated protein 31E1-like</fullName>
    </recommendedName>
</protein>
<feature type="region of interest" description="Disordered" evidence="6">
    <location>
        <begin position="1085"/>
        <end position="1144"/>
    </location>
</feature>
<dbReference type="PANTHER" id="PTHR21859:SF56">
    <property type="entry name" value="SPATA31 DOMAIN-CONTAINING PROTEIN"/>
    <property type="match status" value="1"/>
</dbReference>
<evidence type="ECO:0000259" key="9">
    <source>
        <dbReference type="Pfam" id="PF15371"/>
    </source>
</evidence>
<evidence type="ECO:0000256" key="6">
    <source>
        <dbReference type="SAM" id="MobiDB-lite"/>
    </source>
</evidence>
<evidence type="ECO:0000313" key="10">
    <source>
        <dbReference type="EMBL" id="ELR51999.1"/>
    </source>
</evidence>
<keyword evidence="3 7" id="KW-1133">Transmembrane helix</keyword>
<feature type="compositionally biased region" description="Polar residues" evidence="6">
    <location>
        <begin position="495"/>
        <end position="504"/>
    </location>
</feature>
<feature type="compositionally biased region" description="Basic residues" evidence="6">
    <location>
        <begin position="1135"/>
        <end position="1144"/>
    </location>
</feature>
<proteinExistence type="inferred from homology"/>
<feature type="compositionally biased region" description="Low complexity" evidence="6">
    <location>
        <begin position="477"/>
        <end position="489"/>
    </location>
</feature>
<feature type="transmembrane region" description="Helical" evidence="7">
    <location>
        <begin position="21"/>
        <end position="45"/>
    </location>
</feature>
<dbReference type="Pfam" id="PF14650">
    <property type="entry name" value="FAM75"/>
    <property type="match status" value="1"/>
</dbReference>
<name>L8I8W5_9CETA</name>
<dbReference type="InterPro" id="IPR027970">
    <property type="entry name" value="SPATA31-like"/>
</dbReference>
<evidence type="ECO:0000259" key="8">
    <source>
        <dbReference type="Pfam" id="PF14650"/>
    </source>
</evidence>
<gene>
    <name evidence="10" type="ORF">M91_09033</name>
</gene>
<keyword evidence="2 7" id="KW-0812">Transmembrane</keyword>
<evidence type="ECO:0000256" key="7">
    <source>
        <dbReference type="SAM" id="Phobius"/>
    </source>
</evidence>
<feature type="compositionally biased region" description="Polar residues" evidence="6">
    <location>
        <begin position="1224"/>
        <end position="1239"/>
    </location>
</feature>
<dbReference type="PANTHER" id="PTHR21859">
    <property type="entry name" value="ACROSOME-SPECIFIC PROTEIN"/>
    <property type="match status" value="1"/>
</dbReference>
<feature type="compositionally biased region" description="Low complexity" evidence="6">
    <location>
        <begin position="156"/>
        <end position="175"/>
    </location>
</feature>
<evidence type="ECO:0000313" key="11">
    <source>
        <dbReference type="Proteomes" id="UP000011080"/>
    </source>
</evidence>
<feature type="region of interest" description="Disordered" evidence="6">
    <location>
        <begin position="1156"/>
        <end position="1177"/>
    </location>
</feature>
<evidence type="ECO:0008006" key="12">
    <source>
        <dbReference type="Google" id="ProtNLM"/>
    </source>
</evidence>
<feature type="region of interest" description="Disordered" evidence="6">
    <location>
        <begin position="108"/>
        <end position="175"/>
    </location>
</feature>
<feature type="compositionally biased region" description="Low complexity" evidence="6">
    <location>
        <begin position="1101"/>
        <end position="1111"/>
    </location>
</feature>
<dbReference type="GO" id="GO:0016020">
    <property type="term" value="C:membrane"/>
    <property type="evidence" value="ECO:0007669"/>
    <property type="project" value="UniProtKB-SubCell"/>
</dbReference>
<evidence type="ECO:0000256" key="3">
    <source>
        <dbReference type="ARBA" id="ARBA00022989"/>
    </source>
</evidence>
<feature type="compositionally biased region" description="Basic and acidic residues" evidence="6">
    <location>
        <begin position="56"/>
        <end position="66"/>
    </location>
</feature>
<feature type="region of interest" description="Disordered" evidence="6">
    <location>
        <begin position="1209"/>
        <end position="1239"/>
    </location>
</feature>
<feature type="domain" description="SPATA31" evidence="8">
    <location>
        <begin position="369"/>
        <end position="689"/>
    </location>
</feature>
<keyword evidence="4 7" id="KW-0472">Membrane</keyword>
<evidence type="ECO:0000256" key="5">
    <source>
        <dbReference type="ARBA" id="ARBA00035009"/>
    </source>
</evidence>
<comment type="subcellular location">
    <subcellularLocation>
        <location evidence="1">Membrane</location>
        <topology evidence="1">Single-pass membrane protein</topology>
    </subcellularLocation>
</comment>
<feature type="compositionally biased region" description="Polar residues" evidence="6">
    <location>
        <begin position="1085"/>
        <end position="1096"/>
    </location>
</feature>
<feature type="region of interest" description="Disordered" evidence="6">
    <location>
        <begin position="623"/>
        <end position="647"/>
    </location>
</feature>
<evidence type="ECO:0000256" key="4">
    <source>
        <dbReference type="ARBA" id="ARBA00023136"/>
    </source>
</evidence>
<reference evidence="10 11" key="1">
    <citation type="journal article" date="2012" name="Nat. Genet.">
        <title>The yak genome and adaptation to life at high altitude.</title>
        <authorList>
            <person name="Qiu Q."/>
            <person name="Zhang G."/>
            <person name="Ma T."/>
            <person name="Qian W."/>
            <person name="Wang J."/>
            <person name="Ye Z."/>
            <person name="Cao C."/>
            <person name="Hu Q."/>
            <person name="Kim J."/>
            <person name="Larkin D.M."/>
            <person name="Auvil L."/>
            <person name="Capitanu B."/>
            <person name="Ma J."/>
            <person name="Lewin H.A."/>
            <person name="Qian X."/>
            <person name="Lang Y."/>
            <person name="Zhou R."/>
            <person name="Wang L."/>
            <person name="Wang K."/>
            <person name="Xia J."/>
            <person name="Liao S."/>
            <person name="Pan S."/>
            <person name="Lu X."/>
            <person name="Hou H."/>
            <person name="Wang Y."/>
            <person name="Zang X."/>
            <person name="Yin Y."/>
            <person name="Ma H."/>
            <person name="Zhang J."/>
            <person name="Wang Z."/>
            <person name="Zhang Y."/>
            <person name="Zhang D."/>
            <person name="Yonezawa T."/>
            <person name="Hasegawa M."/>
            <person name="Zhong Y."/>
            <person name="Liu W."/>
            <person name="Zhang Y."/>
            <person name="Huang Z."/>
            <person name="Zhang S."/>
            <person name="Long R."/>
            <person name="Yang H."/>
            <person name="Wang J."/>
            <person name="Lenstra J.A."/>
            <person name="Cooper D.N."/>
            <person name="Wu Y."/>
            <person name="Wang J."/>
            <person name="Shi P."/>
            <person name="Wang J."/>
            <person name="Liu J."/>
        </authorList>
    </citation>
    <scope>NUCLEOTIDE SEQUENCE [LARGE SCALE GENOMIC DNA]</scope>
    <source>
        <strain evidence="11">yakQH1</strain>
    </source>
</reference>
<dbReference type="Pfam" id="PF15371">
    <property type="entry name" value="DUF4599"/>
    <property type="match status" value="1"/>
</dbReference>
<dbReference type="EMBL" id="JH881838">
    <property type="protein sequence ID" value="ELR51999.1"/>
    <property type="molecule type" value="Genomic_DNA"/>
</dbReference>
<feature type="region of interest" description="Disordered" evidence="6">
    <location>
        <begin position="52"/>
        <end position="76"/>
    </location>
</feature>
<sequence>MENFLFSLKSTFDIWLNSCSTYWVTDTILAFLFGLGLFFLFLPYLENNPSFPPPRKHGDIKPQTEPRRRRSRKKNAAVKACRDCQKELEEVRDLTSLLQTHLGRFPEKGNFHQLSSQDAPGKVSKAAPAGAHQPHREETAPTVSPAPLTEQPLPQASTLSSDSVPSSFSVHSDSSLSASQIPEPFLPLDSLSSQPLAVSPTPPCSPDAVACPAPPTASSVPQTPAAMLNLSQGESVALPLGTVSHRSSLPSPWRPAISGLLHSSCPLSALSWWQGAEKTWSSSTVTHFESQQEHLSSHPAEASFWGDLTNRQVEPGSLSFVNPDVQKLLEILITKRVELKIWKKKGKEVEASFWIIKGKPEQLLGPERAPYAGTLGDHLQKTCSHLFWGLPFLHSESLVATVTVPGSPLELHPILFNKCSKTKPLQIPAKATSQLSLAQPLTSTVAQVQPLPLTPIMPQCQPSPRFQLETAAHISPSLPIQPSSSKPQIRYSEVSHATVQSKGQTSVPNAIQNLEHHFLIKQLESRKIIPSLVKRYQHVFSQVTHNHSQESRPSQAHISVATPFGDLIRPEVWEKLEHHLSKRFMQQQSDLPCRIQASQKVMQLQGEFPKLCEVQAKKGPSIPSAVLDKSSQDTQKMRSRSSARIPPEKGLCQDIEQSVGKIVKDLYMISANTTVTVPRVKPESQRELSPDRKHPEDLGVLMGMNTKQIQESPILVGVHCLRLAANRIVDLSGESKAYQETENLDSSQNGEASMNTFHESLVLSPCVQQELEAYILKFRVTHMWGLLLKVFKFILSLNLRKAHRIPLPGSTLKATCESGDHSKAQSTKIFGKPPQPQAGKRMITAEAASPMATAFSTPSWTSEETQGVMGVPLPGDILKPSEVPLTRQGDKPPSQTPMYNFVGRIWHNECIMGADKGSLEPLSSPSPAMVRNMPQEEAGEWAFPDSYSSVTVVELDERSQSPMEQEAIEGGSGWKSTFEPCLLIKSQSNNMDLRRSQSQKFNKCFSFNTKSVASNLDLHFDAQFRKLECQGFTDGQKQAQGQAVGMLLQDCETGATGTLLKNCRSDMFIAANNLASQESLSCSQTLSSGGTTNSQMLYDASSTGGSSQGQQEVLRWQPQRTCQSKKFVPTDGRGNYRRSKLGQRKKRLAEWRAYQARRMNHSGQKKESAESLSKSRQFTLKKGQVPLESHFRIWIKQLLRWIFPNKSKRPEEHLQQGKPAAATTGYSSHYSSHQTQEPVQSRLITEGRAAEAQVLMTAVGKILKEKMVLHYRPHASELHWCQGELWAPFGPRYCYHRFSSYKEQRRVVGDTSCHHQATPMGHSCSKNSEWTSARGIKWAVLPREPGPPLG</sequence>